<dbReference type="EMBL" id="CP000267">
    <property type="protein sequence ID" value="ABD68601.1"/>
    <property type="molecule type" value="Genomic_DNA"/>
</dbReference>
<keyword evidence="3" id="KW-0804">Transcription</keyword>
<accession>Q220F2</accession>
<keyword evidence="6" id="KW-1185">Reference proteome</keyword>
<evidence type="ECO:0000256" key="2">
    <source>
        <dbReference type="ARBA" id="ARBA00023125"/>
    </source>
</evidence>
<dbReference type="GO" id="GO:0046872">
    <property type="term" value="F:metal ion binding"/>
    <property type="evidence" value="ECO:0007669"/>
    <property type="project" value="InterPro"/>
</dbReference>
<dbReference type="PRINTS" id="PR00040">
    <property type="entry name" value="HTHMERR"/>
</dbReference>
<dbReference type="GO" id="GO:0003677">
    <property type="term" value="F:DNA binding"/>
    <property type="evidence" value="ECO:0007669"/>
    <property type="project" value="UniProtKB-KW"/>
</dbReference>
<gene>
    <name evidence="5" type="ordered locus">Rfer_0853</name>
</gene>
<dbReference type="PANTHER" id="PTHR30204">
    <property type="entry name" value="REDOX-CYCLING DRUG-SENSING TRANSCRIPTIONAL ACTIVATOR SOXR"/>
    <property type="match status" value="1"/>
</dbReference>
<dbReference type="Gene3D" id="1.10.1660.10">
    <property type="match status" value="1"/>
</dbReference>
<dbReference type="GO" id="GO:0045893">
    <property type="term" value="P:positive regulation of DNA-templated transcription"/>
    <property type="evidence" value="ECO:0007669"/>
    <property type="project" value="InterPro"/>
</dbReference>
<protein>
    <submittedName>
        <fullName evidence="5">Transcriptional regulator, MerR family</fullName>
    </submittedName>
</protein>
<reference evidence="6" key="1">
    <citation type="submission" date="2006-02" db="EMBL/GenBank/DDBJ databases">
        <title>Complete sequence of chromosome of Rhodoferax ferrireducens DSM 15236.</title>
        <authorList>
            <person name="Copeland A."/>
            <person name="Lucas S."/>
            <person name="Lapidus A."/>
            <person name="Barry K."/>
            <person name="Detter J.C."/>
            <person name="Glavina del Rio T."/>
            <person name="Hammon N."/>
            <person name="Israni S."/>
            <person name="Pitluck S."/>
            <person name="Brettin T."/>
            <person name="Bruce D."/>
            <person name="Han C."/>
            <person name="Tapia R."/>
            <person name="Gilna P."/>
            <person name="Kiss H."/>
            <person name="Schmutz J."/>
            <person name="Larimer F."/>
            <person name="Land M."/>
            <person name="Kyrpides N."/>
            <person name="Ivanova N."/>
            <person name="Richardson P."/>
        </authorList>
    </citation>
    <scope>NUCLEOTIDE SEQUENCE [LARGE SCALE GENOMIC DNA]</scope>
    <source>
        <strain evidence="6">ATCC BAA-621 / DSM 15236 / T118</strain>
    </source>
</reference>
<dbReference type="AlphaFoldDB" id="Q220F2"/>
<feature type="domain" description="HTH merR-type" evidence="4">
    <location>
        <begin position="1"/>
        <end position="69"/>
    </location>
</feature>
<organism evidence="5 6">
    <name type="scientific">Albidiferax ferrireducens (strain ATCC BAA-621 / DSM 15236 / T118)</name>
    <name type="common">Rhodoferax ferrireducens</name>
    <dbReference type="NCBI Taxonomy" id="338969"/>
    <lineage>
        <taxon>Bacteria</taxon>
        <taxon>Pseudomonadati</taxon>
        <taxon>Pseudomonadota</taxon>
        <taxon>Betaproteobacteria</taxon>
        <taxon>Burkholderiales</taxon>
        <taxon>Comamonadaceae</taxon>
        <taxon>Rhodoferax</taxon>
    </lineage>
</organism>
<dbReference type="InterPro" id="IPR015358">
    <property type="entry name" value="Tscrpt_reg_MerR_DNA-bd"/>
</dbReference>
<dbReference type="InterPro" id="IPR000551">
    <property type="entry name" value="MerR-type_HTH_dom"/>
</dbReference>
<evidence type="ECO:0000313" key="6">
    <source>
        <dbReference type="Proteomes" id="UP000008332"/>
    </source>
</evidence>
<dbReference type="PROSITE" id="PS50937">
    <property type="entry name" value="HTH_MERR_2"/>
    <property type="match status" value="1"/>
</dbReference>
<evidence type="ECO:0000259" key="4">
    <source>
        <dbReference type="PROSITE" id="PS50937"/>
    </source>
</evidence>
<evidence type="ECO:0000256" key="1">
    <source>
        <dbReference type="ARBA" id="ARBA00023015"/>
    </source>
</evidence>
<name>Q220F2_ALBFT</name>
<sequence>MKIGELSTRSGCPVQTIRYYEAEHLLQPPQREANNYRSYSQAHLHRLNFIVRCRSLDMAQEEIRTLLSLQDEPSRSCDEVDALLEAHLQHVSSRITALQALKRQIQAIRATCAGGSVIGECGALESLKQATGANDVVHSHVRGVHR</sequence>
<dbReference type="CDD" id="cd04784">
    <property type="entry name" value="HTH_CadR-PbrR"/>
    <property type="match status" value="1"/>
</dbReference>
<dbReference type="NCBIfam" id="TIGR02047">
    <property type="entry name" value="CadR-PbrR"/>
    <property type="match status" value="1"/>
</dbReference>
<dbReference type="KEGG" id="rfr:Rfer_0853"/>
<dbReference type="InterPro" id="IPR011791">
    <property type="entry name" value="CadR-PbrR"/>
</dbReference>
<evidence type="ECO:0000256" key="3">
    <source>
        <dbReference type="ARBA" id="ARBA00023163"/>
    </source>
</evidence>
<evidence type="ECO:0000313" key="5">
    <source>
        <dbReference type="EMBL" id="ABD68601.1"/>
    </source>
</evidence>
<dbReference type="STRING" id="338969.Rfer_0853"/>
<dbReference type="SMART" id="SM00422">
    <property type="entry name" value="HTH_MERR"/>
    <property type="match status" value="1"/>
</dbReference>
<dbReference type="PANTHER" id="PTHR30204:SF92">
    <property type="entry name" value="HTH-TYPE TRANSCRIPTIONAL REGULATOR ZNTR"/>
    <property type="match status" value="1"/>
</dbReference>
<dbReference type="InterPro" id="IPR047057">
    <property type="entry name" value="MerR_fam"/>
</dbReference>
<dbReference type="GO" id="GO:0003700">
    <property type="term" value="F:DNA-binding transcription factor activity"/>
    <property type="evidence" value="ECO:0007669"/>
    <property type="project" value="InterPro"/>
</dbReference>
<dbReference type="eggNOG" id="COG0789">
    <property type="taxonomic scope" value="Bacteria"/>
</dbReference>
<dbReference type="InterPro" id="IPR009061">
    <property type="entry name" value="DNA-bd_dom_put_sf"/>
</dbReference>
<dbReference type="Pfam" id="PF09278">
    <property type="entry name" value="MerR-DNA-bind"/>
    <property type="match status" value="1"/>
</dbReference>
<dbReference type="OrthoDB" id="9808480at2"/>
<dbReference type="HOGENOM" id="CLU_060077_2_0_4"/>
<proteinExistence type="predicted"/>
<dbReference type="Proteomes" id="UP000008332">
    <property type="component" value="Chromosome"/>
</dbReference>
<keyword evidence="2" id="KW-0238">DNA-binding</keyword>
<dbReference type="RefSeq" id="WP_011463174.1">
    <property type="nucleotide sequence ID" value="NC_007908.1"/>
</dbReference>
<dbReference type="SUPFAM" id="SSF46955">
    <property type="entry name" value="Putative DNA-binding domain"/>
    <property type="match status" value="1"/>
</dbReference>
<keyword evidence="1" id="KW-0805">Transcription regulation</keyword>
<dbReference type="Pfam" id="PF00376">
    <property type="entry name" value="MerR"/>
    <property type="match status" value="1"/>
</dbReference>